<feature type="region of interest" description="Disordered" evidence="2">
    <location>
        <begin position="219"/>
        <end position="249"/>
    </location>
</feature>
<gene>
    <name evidence="4" type="ORF">M427DRAFT_59732</name>
</gene>
<evidence type="ECO:0000256" key="3">
    <source>
        <dbReference type="SAM" id="Phobius"/>
    </source>
</evidence>
<feature type="region of interest" description="Disordered" evidence="2">
    <location>
        <begin position="1"/>
        <end position="173"/>
    </location>
</feature>
<feature type="region of interest" description="Disordered" evidence="2">
    <location>
        <begin position="699"/>
        <end position="735"/>
    </location>
</feature>
<feature type="compositionally biased region" description="Polar residues" evidence="2">
    <location>
        <begin position="146"/>
        <end position="156"/>
    </location>
</feature>
<organism evidence="4 5">
    <name type="scientific">Gonapodya prolifera (strain JEL478)</name>
    <name type="common">Monoblepharis prolifera</name>
    <dbReference type="NCBI Taxonomy" id="1344416"/>
    <lineage>
        <taxon>Eukaryota</taxon>
        <taxon>Fungi</taxon>
        <taxon>Fungi incertae sedis</taxon>
        <taxon>Chytridiomycota</taxon>
        <taxon>Chytridiomycota incertae sedis</taxon>
        <taxon>Monoblepharidomycetes</taxon>
        <taxon>Monoblepharidales</taxon>
        <taxon>Gonapodyaceae</taxon>
        <taxon>Gonapodya</taxon>
    </lineage>
</organism>
<keyword evidence="3" id="KW-1133">Transmembrane helix</keyword>
<accession>A0A139A7A3</accession>
<feature type="compositionally biased region" description="Basic and acidic residues" evidence="2">
    <location>
        <begin position="45"/>
        <end position="63"/>
    </location>
</feature>
<keyword evidence="5" id="KW-1185">Reference proteome</keyword>
<feature type="compositionally biased region" description="Low complexity" evidence="2">
    <location>
        <begin position="20"/>
        <end position="35"/>
    </location>
</feature>
<feature type="compositionally biased region" description="Pro residues" evidence="2">
    <location>
        <begin position="1"/>
        <end position="11"/>
    </location>
</feature>
<evidence type="ECO:0000313" key="4">
    <source>
        <dbReference type="EMBL" id="KXS12223.1"/>
    </source>
</evidence>
<feature type="compositionally biased region" description="Polar residues" evidence="2">
    <location>
        <begin position="712"/>
        <end position="722"/>
    </location>
</feature>
<feature type="transmembrane region" description="Helical" evidence="3">
    <location>
        <begin position="743"/>
        <end position="764"/>
    </location>
</feature>
<keyword evidence="1" id="KW-0175">Coiled coil</keyword>
<evidence type="ECO:0000256" key="1">
    <source>
        <dbReference type="SAM" id="Coils"/>
    </source>
</evidence>
<feature type="compositionally biased region" description="Basic and acidic residues" evidence="2">
    <location>
        <begin position="73"/>
        <end position="94"/>
    </location>
</feature>
<name>A0A139A7A3_GONPJ</name>
<keyword evidence="3" id="KW-0472">Membrane</keyword>
<dbReference type="EMBL" id="KQ965790">
    <property type="protein sequence ID" value="KXS12223.1"/>
    <property type="molecule type" value="Genomic_DNA"/>
</dbReference>
<dbReference type="AlphaFoldDB" id="A0A139A7A3"/>
<dbReference type="Proteomes" id="UP000070544">
    <property type="component" value="Unassembled WGS sequence"/>
</dbReference>
<reference evidence="4 5" key="1">
    <citation type="journal article" date="2015" name="Genome Biol. Evol.">
        <title>Phylogenomic analyses indicate that early fungi evolved digesting cell walls of algal ancestors of land plants.</title>
        <authorList>
            <person name="Chang Y."/>
            <person name="Wang S."/>
            <person name="Sekimoto S."/>
            <person name="Aerts A.L."/>
            <person name="Choi C."/>
            <person name="Clum A."/>
            <person name="LaButti K.M."/>
            <person name="Lindquist E.A."/>
            <person name="Yee Ngan C."/>
            <person name="Ohm R.A."/>
            <person name="Salamov A.A."/>
            <person name="Grigoriev I.V."/>
            <person name="Spatafora J.W."/>
            <person name="Berbee M.L."/>
        </authorList>
    </citation>
    <scope>NUCLEOTIDE SEQUENCE [LARGE SCALE GENOMIC DNA]</scope>
    <source>
        <strain evidence="4 5">JEL478</strain>
    </source>
</reference>
<protein>
    <submittedName>
        <fullName evidence="4">Uncharacterized protein</fullName>
    </submittedName>
</protein>
<proteinExistence type="predicted"/>
<evidence type="ECO:0000256" key="2">
    <source>
        <dbReference type="SAM" id="MobiDB-lite"/>
    </source>
</evidence>
<keyword evidence="3" id="KW-0812">Transmembrane</keyword>
<evidence type="ECO:0000313" key="5">
    <source>
        <dbReference type="Proteomes" id="UP000070544"/>
    </source>
</evidence>
<feature type="compositionally biased region" description="Low complexity" evidence="2">
    <location>
        <begin position="132"/>
        <end position="145"/>
    </location>
</feature>
<feature type="coiled-coil region" evidence="1">
    <location>
        <begin position="519"/>
        <end position="546"/>
    </location>
</feature>
<sequence length="768" mass="80576">MPSPSVDPPDPSADEEDSDSFTSDSESGLSDSVASEDQRGLAIRKQADAKAKAKTLAKVEGRNGDSAVQTVKPELERRGTSDTDSHTSHPHDSSHSQSLRKRGPVPLVTSSARYRPTGPGPDLSDSTPSGVIPPIAVTITPPSTTESQPRRVSSATEHVGHADPTAAGAGAGGTSPILSQQPSLMFTSDLTSGARPITTILEGSRENFVGSGSGSGGDVWGGGGSGSGDVLVGNTASDHQSGTGGGLTLERPFPPIRLHTTPAISAIPAPKLVEMPQINSHAIPPPNPADIARSFLVASLGPTLAFQAFAVLFILSVDAGDSARGGGVPIVAAERRSAAPPWFAPRVLLATMPTPLNAKYAELYRAFDARGVVTHPARFPSFPDQHPTPNPSVPPWLIQTLAATRDRLAAAAADFNGAPPADIDVLRAAVEDEVREDLDAIHLAELPCRDLVALDLSRALPGGRPVLQLNATSGVFVFASPTVQLNREACNLLRVVTGTTRGTVDIAGGDYERTSGVDRNGAAEMAKKMEQTMQEYRTRIAGLESSLSSTLERTSSLAANFESLQVLSITLAEQLAAARSNNVDLARRIAELEHGADGMASKVTRLRGVLQDGVETWVARGEEVLFSELDAKLAKIHAPSLAARLAVSIRSLPSQLSHLPTHLASASRAIAGYITVAFGLLLQTVARVKDDLFSRYTAPPSEEGEADAASLRSRTSTDTNEAASGVVKGKKERRRKRRRGADLSVVVVSVLTSTFVLLIAFAIAKFLA</sequence>